<dbReference type="Pfam" id="PF13843">
    <property type="entry name" value="DDE_Tnp_1_7"/>
    <property type="match status" value="1"/>
</dbReference>
<comment type="caution">
    <text evidence="2">The sequence shown here is derived from an EMBL/GenBank/DDBJ whole genome shotgun (WGS) entry which is preliminary data.</text>
</comment>
<dbReference type="PANTHER" id="PTHR47055">
    <property type="entry name" value="DDE_TNP_1_7 DOMAIN-CONTAINING PROTEIN"/>
    <property type="match status" value="1"/>
</dbReference>
<dbReference type="InterPro" id="IPR052638">
    <property type="entry name" value="PiggyBac_TE-derived"/>
</dbReference>
<dbReference type="GO" id="GO:0043565">
    <property type="term" value="F:sequence-specific DNA binding"/>
    <property type="evidence" value="ECO:0007669"/>
    <property type="project" value="TreeGrafter"/>
</dbReference>
<dbReference type="STRING" id="45882.A0A0V1C793"/>
<dbReference type="OMA" id="ESCGLFA"/>
<protein>
    <submittedName>
        <fullName evidence="2">PiggyBac transposable element-derived protein 3</fullName>
    </submittedName>
</protein>
<evidence type="ECO:0000313" key="3">
    <source>
        <dbReference type="Proteomes" id="UP000054653"/>
    </source>
</evidence>
<evidence type="ECO:0000313" key="2">
    <source>
        <dbReference type="EMBL" id="KRY45195.1"/>
    </source>
</evidence>
<dbReference type="AlphaFoldDB" id="A0A0V1C793"/>
<dbReference type="Proteomes" id="UP000054653">
    <property type="component" value="Unassembled WGS sequence"/>
</dbReference>
<reference evidence="2 3" key="1">
    <citation type="submission" date="2015-01" db="EMBL/GenBank/DDBJ databases">
        <title>Evolution of Trichinella species and genotypes.</title>
        <authorList>
            <person name="Korhonen P.K."/>
            <person name="Edoardo P."/>
            <person name="Giuseppe L.R."/>
            <person name="Gasser R.B."/>
        </authorList>
    </citation>
    <scope>NUCLEOTIDE SEQUENCE [LARGE SCALE GENOMIC DNA]</scope>
    <source>
        <strain evidence="2">ISS120</strain>
    </source>
</reference>
<proteinExistence type="predicted"/>
<dbReference type="PANTHER" id="PTHR47055:SF3">
    <property type="entry name" value="PHORBOL-ESTER_DAG-TYPE DOMAIN-CONTAINING PROTEIN"/>
    <property type="match status" value="1"/>
</dbReference>
<dbReference type="EMBL" id="JYDI01000396">
    <property type="protein sequence ID" value="KRY45195.1"/>
    <property type="molecule type" value="Genomic_DNA"/>
</dbReference>
<sequence length="96" mass="11190">MFWSTTRDLTVSIASDTMSRNRFFKYFHVVDNMTFQEGDKLAKISPVYENMGKRLRQWGIFNEALSIGECMVPYYGHHSCKMFIKKSPFALASKYG</sequence>
<organism evidence="2 3">
    <name type="scientific">Trichinella britovi</name>
    <name type="common">Parasitic roundworm</name>
    <dbReference type="NCBI Taxonomy" id="45882"/>
    <lineage>
        <taxon>Eukaryota</taxon>
        <taxon>Metazoa</taxon>
        <taxon>Ecdysozoa</taxon>
        <taxon>Nematoda</taxon>
        <taxon>Enoplea</taxon>
        <taxon>Dorylaimia</taxon>
        <taxon>Trichinellida</taxon>
        <taxon>Trichinellidae</taxon>
        <taxon>Trichinella</taxon>
    </lineage>
</organism>
<name>A0A0V1C793_TRIBR</name>
<feature type="domain" description="PiggyBac transposable element-derived protein" evidence="1">
    <location>
        <begin position="1"/>
        <end position="94"/>
    </location>
</feature>
<accession>A0A0V1C793</accession>
<gene>
    <name evidence="2" type="primary">PGBD3</name>
    <name evidence="2" type="ORF">T03_6691</name>
</gene>
<keyword evidence="3" id="KW-1185">Reference proteome</keyword>
<dbReference type="InterPro" id="IPR029526">
    <property type="entry name" value="PGBD"/>
</dbReference>
<evidence type="ECO:0000259" key="1">
    <source>
        <dbReference type="Pfam" id="PF13843"/>
    </source>
</evidence>